<dbReference type="Gramene" id="OB05G27520.1">
    <property type="protein sequence ID" value="OB05G27520.1"/>
    <property type="gene ID" value="OB05G27520"/>
</dbReference>
<dbReference type="Proteomes" id="UP000006038">
    <property type="component" value="Chromosome 5"/>
</dbReference>
<organism evidence="1">
    <name type="scientific">Oryza brachyantha</name>
    <name type="common">malo sina</name>
    <dbReference type="NCBI Taxonomy" id="4533"/>
    <lineage>
        <taxon>Eukaryota</taxon>
        <taxon>Viridiplantae</taxon>
        <taxon>Streptophyta</taxon>
        <taxon>Embryophyta</taxon>
        <taxon>Tracheophyta</taxon>
        <taxon>Spermatophyta</taxon>
        <taxon>Magnoliopsida</taxon>
        <taxon>Liliopsida</taxon>
        <taxon>Poales</taxon>
        <taxon>Poaceae</taxon>
        <taxon>BOP clade</taxon>
        <taxon>Oryzoideae</taxon>
        <taxon>Oryzeae</taxon>
        <taxon>Oryzinae</taxon>
        <taxon>Oryza</taxon>
    </lineage>
</organism>
<reference evidence="1" key="1">
    <citation type="journal article" date="2013" name="Nat. Commun.">
        <title>Whole-genome sequencing of Oryza brachyantha reveals mechanisms underlying Oryza genome evolution.</title>
        <authorList>
            <person name="Chen J."/>
            <person name="Huang Q."/>
            <person name="Gao D."/>
            <person name="Wang J."/>
            <person name="Lang Y."/>
            <person name="Liu T."/>
            <person name="Li B."/>
            <person name="Bai Z."/>
            <person name="Luis Goicoechea J."/>
            <person name="Liang C."/>
            <person name="Chen C."/>
            <person name="Zhang W."/>
            <person name="Sun S."/>
            <person name="Liao Y."/>
            <person name="Zhang X."/>
            <person name="Yang L."/>
            <person name="Song C."/>
            <person name="Wang M."/>
            <person name="Shi J."/>
            <person name="Liu G."/>
            <person name="Liu J."/>
            <person name="Zhou H."/>
            <person name="Zhou W."/>
            <person name="Yu Q."/>
            <person name="An N."/>
            <person name="Chen Y."/>
            <person name="Cai Q."/>
            <person name="Wang B."/>
            <person name="Liu B."/>
            <person name="Min J."/>
            <person name="Huang Y."/>
            <person name="Wu H."/>
            <person name="Li Z."/>
            <person name="Zhang Y."/>
            <person name="Yin Y."/>
            <person name="Song W."/>
            <person name="Jiang J."/>
            <person name="Jackson S.A."/>
            <person name="Wing R.A."/>
            <person name="Wang J."/>
            <person name="Chen M."/>
        </authorList>
    </citation>
    <scope>NUCLEOTIDE SEQUENCE [LARGE SCALE GENOMIC DNA]</scope>
    <source>
        <strain evidence="1">cv. IRGC 101232</strain>
    </source>
</reference>
<reference evidence="1" key="2">
    <citation type="submission" date="2013-04" db="UniProtKB">
        <authorList>
            <consortium name="EnsemblPlants"/>
        </authorList>
    </citation>
    <scope>IDENTIFICATION</scope>
</reference>
<dbReference type="AlphaFoldDB" id="J3M828"/>
<proteinExistence type="predicted"/>
<protein>
    <submittedName>
        <fullName evidence="1">Uncharacterized protein</fullName>
    </submittedName>
</protein>
<accession>J3M828</accession>
<name>J3M828_ORYBR</name>
<sequence length="75" mass="9231">MCLLITTESCMHEWYVRTNKVHCRSNHSTAPYVLKYKYFYIFFEMNMDIARNEPRCSDSFRETIIYHYQDSEFQP</sequence>
<keyword evidence="2" id="KW-1185">Reference proteome</keyword>
<dbReference type="EnsemblPlants" id="OB05G27520.1">
    <property type="protein sequence ID" value="OB05G27520.1"/>
    <property type="gene ID" value="OB05G27520"/>
</dbReference>
<dbReference type="HOGENOM" id="CLU_2675046_0_0_1"/>
<evidence type="ECO:0000313" key="2">
    <source>
        <dbReference type="Proteomes" id="UP000006038"/>
    </source>
</evidence>
<evidence type="ECO:0000313" key="1">
    <source>
        <dbReference type="EnsemblPlants" id="OB05G27520.1"/>
    </source>
</evidence>